<feature type="compositionally biased region" description="Basic and acidic residues" evidence="1">
    <location>
        <begin position="137"/>
        <end position="148"/>
    </location>
</feature>
<protein>
    <submittedName>
        <fullName evidence="2">Uncharacterized protein</fullName>
    </submittedName>
</protein>
<keyword evidence="3" id="KW-1185">Reference proteome</keyword>
<comment type="caution">
    <text evidence="2">The sequence shown here is derived from an EMBL/GenBank/DDBJ whole genome shotgun (WGS) entry which is preliminary data.</text>
</comment>
<reference evidence="2 3" key="1">
    <citation type="submission" date="2020-07" db="EMBL/GenBank/DDBJ databases">
        <title>Sequencing the genomes of 1000 actinobacteria strains.</title>
        <authorList>
            <person name="Klenk H.-P."/>
        </authorList>
    </citation>
    <scope>NUCLEOTIDE SEQUENCE [LARGE SCALE GENOMIC DNA]</scope>
    <source>
        <strain evidence="2 3">DSM 45975</strain>
    </source>
</reference>
<organism evidence="2 3">
    <name type="scientific">Halosaccharopolyspora lacisalsi</name>
    <dbReference type="NCBI Taxonomy" id="1000566"/>
    <lineage>
        <taxon>Bacteria</taxon>
        <taxon>Bacillati</taxon>
        <taxon>Actinomycetota</taxon>
        <taxon>Actinomycetes</taxon>
        <taxon>Pseudonocardiales</taxon>
        <taxon>Pseudonocardiaceae</taxon>
        <taxon>Halosaccharopolyspora</taxon>
    </lineage>
</organism>
<evidence type="ECO:0000256" key="1">
    <source>
        <dbReference type="SAM" id="MobiDB-lite"/>
    </source>
</evidence>
<feature type="region of interest" description="Disordered" evidence="1">
    <location>
        <begin position="95"/>
        <end position="148"/>
    </location>
</feature>
<gene>
    <name evidence="2" type="ORF">FHX42_002992</name>
</gene>
<evidence type="ECO:0000313" key="3">
    <source>
        <dbReference type="Proteomes" id="UP000569329"/>
    </source>
</evidence>
<feature type="compositionally biased region" description="Basic and acidic residues" evidence="1">
    <location>
        <begin position="102"/>
        <end position="119"/>
    </location>
</feature>
<proteinExistence type="predicted"/>
<dbReference type="RefSeq" id="WP_182544924.1">
    <property type="nucleotide sequence ID" value="NZ_JACGWZ010000004.1"/>
</dbReference>
<dbReference type="Proteomes" id="UP000569329">
    <property type="component" value="Unassembled WGS sequence"/>
</dbReference>
<accession>A0A839DZF1</accession>
<name>A0A839DZF1_9PSEU</name>
<dbReference type="EMBL" id="JACGWZ010000004">
    <property type="protein sequence ID" value="MBA8825626.1"/>
    <property type="molecule type" value="Genomic_DNA"/>
</dbReference>
<dbReference type="AlphaFoldDB" id="A0A839DZF1"/>
<sequence length="148" mass="15617">MEQTYGESDAAGESRDKTAEELRLLLEAVVSRAEEYLLGLSGDGQEACASDGSAPCGWCPLCAAISLARGERPQMGAHLPEQLAGLAAALRQALLEHQASGHSREPDGAAHDDATEQDAKVQPITVQRVRGSVVRDGASESRAGERYC</sequence>
<evidence type="ECO:0000313" key="2">
    <source>
        <dbReference type="EMBL" id="MBA8825626.1"/>
    </source>
</evidence>